<dbReference type="InterPro" id="IPR047215">
    <property type="entry name" value="Galactose_mutarotase-like"/>
</dbReference>
<dbReference type="EC" id="5.1.3.3" evidence="5"/>
<name>A0A5D4K8H7_9BACI</name>
<dbReference type="PANTHER" id="PTHR10091">
    <property type="entry name" value="ALDOSE-1-EPIMERASE"/>
    <property type="match status" value="1"/>
</dbReference>
<evidence type="ECO:0000256" key="7">
    <source>
        <dbReference type="PIRSR" id="PIRSR005096-2"/>
    </source>
</evidence>
<protein>
    <recommendedName>
        <fullName evidence="5">Aldose 1-epimerase</fullName>
        <ecNumber evidence="5">5.1.3.3</ecNumber>
    </recommendedName>
</protein>
<dbReference type="GO" id="GO:0006006">
    <property type="term" value="P:glucose metabolic process"/>
    <property type="evidence" value="ECO:0007669"/>
    <property type="project" value="TreeGrafter"/>
</dbReference>
<reference evidence="9 10" key="1">
    <citation type="submission" date="2019-08" db="EMBL/GenBank/DDBJ databases">
        <title>Bacillus genomes from the desert of Cuatro Cienegas, Coahuila.</title>
        <authorList>
            <person name="Olmedo-Alvarez G."/>
        </authorList>
    </citation>
    <scope>NUCLEOTIDE SEQUENCE [LARGE SCALE GENOMIC DNA]</scope>
    <source>
        <strain evidence="9 10">CH40_1T</strain>
    </source>
</reference>
<organism evidence="9 10">
    <name type="scientific">Rossellomorea vietnamensis</name>
    <dbReference type="NCBI Taxonomy" id="218284"/>
    <lineage>
        <taxon>Bacteria</taxon>
        <taxon>Bacillati</taxon>
        <taxon>Bacillota</taxon>
        <taxon>Bacilli</taxon>
        <taxon>Bacillales</taxon>
        <taxon>Bacillaceae</taxon>
        <taxon>Rossellomorea</taxon>
    </lineage>
</organism>
<feature type="active site" description="Proton acceptor" evidence="6">
    <location>
        <position position="309"/>
    </location>
</feature>
<dbReference type="InterPro" id="IPR014718">
    <property type="entry name" value="GH-type_carb-bd"/>
</dbReference>
<dbReference type="NCBIfam" id="NF008277">
    <property type="entry name" value="PRK11055.1"/>
    <property type="match status" value="1"/>
</dbReference>
<sequence>MEIIQQEFGRIGEQAVTSFTLKNENGIEITAINYGCIITKIITPDQNGNFENIVIGHDSLKDYVEDPVFLGAVVGRVGGRIRGGAFELDGKVYTLPQNIGRNHLHGGLQGFNKVVWQADILVDGVRFTYLSKDGEEGYPGSLHSSVTYTLDDHDQLKIRYEARTDKKTVVTLTNHSYFNLSGSLKRDVLQHILTIKSDEFLELDEESIPTGRMLSVDHTPFDLRQGASIDIGAKASHPQIVLAGEGYDHPFVLNTNHDREIRLEDPESGRVMTVETDEPAVVVYSGNSLDGAGPFRGTPGAKHLGICLETQAFPDAVHHPEFPSVVLTPDKKYSSVTKYTFGIQ</sequence>
<dbReference type="Gene3D" id="2.70.98.10">
    <property type="match status" value="1"/>
</dbReference>
<dbReference type="InterPro" id="IPR015443">
    <property type="entry name" value="Aldose_1-epimerase"/>
</dbReference>
<evidence type="ECO:0000313" key="9">
    <source>
        <dbReference type="EMBL" id="TYR73542.1"/>
    </source>
</evidence>
<feature type="binding site" evidence="8">
    <location>
        <begin position="175"/>
        <end position="177"/>
    </location>
    <ligand>
        <name>beta-D-galactose</name>
        <dbReference type="ChEBI" id="CHEBI:27667"/>
    </ligand>
</feature>
<comment type="caution">
    <text evidence="9">The sequence shown here is derived from an EMBL/GenBank/DDBJ whole genome shotgun (WGS) entry which is preliminary data.</text>
</comment>
<evidence type="ECO:0000313" key="10">
    <source>
        <dbReference type="Proteomes" id="UP000323317"/>
    </source>
</evidence>
<comment type="similarity">
    <text evidence="2 5">Belongs to the aldose epimerase family.</text>
</comment>
<accession>A0A5D4K8H7</accession>
<dbReference type="CDD" id="cd09019">
    <property type="entry name" value="galactose_mutarotase_like"/>
    <property type="match status" value="1"/>
</dbReference>
<dbReference type="PIRSF" id="PIRSF005096">
    <property type="entry name" value="GALM"/>
    <property type="match status" value="1"/>
</dbReference>
<evidence type="ECO:0000256" key="1">
    <source>
        <dbReference type="ARBA" id="ARBA00005028"/>
    </source>
</evidence>
<feature type="active site" description="Proton donor" evidence="6">
    <location>
        <position position="175"/>
    </location>
</feature>
<keyword evidence="3 5" id="KW-0413">Isomerase</keyword>
<dbReference type="GO" id="GO:0004034">
    <property type="term" value="F:aldose 1-epimerase activity"/>
    <property type="evidence" value="ECO:0007669"/>
    <property type="project" value="UniProtKB-EC"/>
</dbReference>
<evidence type="ECO:0000256" key="3">
    <source>
        <dbReference type="ARBA" id="ARBA00023235"/>
    </source>
</evidence>
<dbReference type="Proteomes" id="UP000323317">
    <property type="component" value="Unassembled WGS sequence"/>
</dbReference>
<keyword evidence="4 5" id="KW-0119">Carbohydrate metabolism</keyword>
<dbReference type="GO" id="GO:0030246">
    <property type="term" value="F:carbohydrate binding"/>
    <property type="evidence" value="ECO:0007669"/>
    <property type="project" value="InterPro"/>
</dbReference>
<evidence type="ECO:0000256" key="6">
    <source>
        <dbReference type="PIRSR" id="PIRSR005096-1"/>
    </source>
</evidence>
<dbReference type="InterPro" id="IPR008183">
    <property type="entry name" value="Aldose_1/G6P_1-epimerase"/>
</dbReference>
<comment type="pathway">
    <text evidence="1 5">Carbohydrate metabolism; hexose metabolism.</text>
</comment>
<dbReference type="AlphaFoldDB" id="A0A5D4K8H7"/>
<dbReference type="EMBL" id="VTEH01000017">
    <property type="protein sequence ID" value="TYR73542.1"/>
    <property type="molecule type" value="Genomic_DNA"/>
</dbReference>
<evidence type="ECO:0000256" key="5">
    <source>
        <dbReference type="PIRNR" id="PIRNR005096"/>
    </source>
</evidence>
<evidence type="ECO:0000256" key="4">
    <source>
        <dbReference type="ARBA" id="ARBA00023277"/>
    </source>
</evidence>
<feature type="binding site" evidence="7">
    <location>
        <position position="248"/>
    </location>
    <ligand>
        <name>beta-D-galactose</name>
        <dbReference type="ChEBI" id="CHEBI:27667"/>
    </ligand>
</feature>
<gene>
    <name evidence="9" type="ORF">FZC79_18050</name>
</gene>
<proteinExistence type="inferred from homology"/>
<comment type="catalytic activity">
    <reaction evidence="5">
        <text>alpha-D-glucose = beta-D-glucose</text>
        <dbReference type="Rhea" id="RHEA:10264"/>
        <dbReference type="ChEBI" id="CHEBI:15903"/>
        <dbReference type="ChEBI" id="CHEBI:17925"/>
        <dbReference type="EC" id="5.1.3.3"/>
    </reaction>
</comment>
<dbReference type="SUPFAM" id="SSF74650">
    <property type="entry name" value="Galactose mutarotase-like"/>
    <property type="match status" value="1"/>
</dbReference>
<dbReference type="GO" id="GO:0033499">
    <property type="term" value="P:galactose catabolic process via UDP-galactose, Leloir pathway"/>
    <property type="evidence" value="ECO:0007669"/>
    <property type="project" value="TreeGrafter"/>
</dbReference>
<dbReference type="Pfam" id="PF01263">
    <property type="entry name" value="Aldose_epim"/>
    <property type="match status" value="1"/>
</dbReference>
<dbReference type="GO" id="GO:0005737">
    <property type="term" value="C:cytoplasm"/>
    <property type="evidence" value="ECO:0007669"/>
    <property type="project" value="TreeGrafter"/>
</dbReference>
<dbReference type="PANTHER" id="PTHR10091:SF0">
    <property type="entry name" value="GALACTOSE MUTAROTASE"/>
    <property type="match status" value="1"/>
</dbReference>
<dbReference type="UniPathway" id="UPA00242"/>
<evidence type="ECO:0000256" key="2">
    <source>
        <dbReference type="ARBA" id="ARBA00006206"/>
    </source>
</evidence>
<dbReference type="RefSeq" id="WP_148948172.1">
    <property type="nucleotide sequence ID" value="NZ_VTEH01000017.1"/>
</dbReference>
<evidence type="ECO:0000256" key="8">
    <source>
        <dbReference type="PIRSR" id="PIRSR005096-3"/>
    </source>
</evidence>
<dbReference type="InterPro" id="IPR011013">
    <property type="entry name" value="Gal_mutarotase_sf_dom"/>
</dbReference>